<comment type="caution">
    <text evidence="2">The sequence shown here is derived from an EMBL/GenBank/DDBJ whole genome shotgun (WGS) entry which is preliminary data.</text>
</comment>
<evidence type="ECO:0008006" key="4">
    <source>
        <dbReference type="Google" id="ProtNLM"/>
    </source>
</evidence>
<feature type="transmembrane region" description="Helical" evidence="1">
    <location>
        <begin position="332"/>
        <end position="353"/>
    </location>
</feature>
<feature type="transmembrane region" description="Helical" evidence="1">
    <location>
        <begin position="373"/>
        <end position="392"/>
    </location>
</feature>
<feature type="transmembrane region" description="Helical" evidence="1">
    <location>
        <begin position="556"/>
        <end position="575"/>
    </location>
</feature>
<dbReference type="PANTHER" id="PTHR16189">
    <property type="entry name" value="TRANSMEMBRANE PROTEIN 104-RELATED"/>
    <property type="match status" value="1"/>
</dbReference>
<feature type="transmembrane region" description="Helical" evidence="1">
    <location>
        <begin position="306"/>
        <end position="325"/>
    </location>
</feature>
<gene>
    <name evidence="2" type="ORF">XAT740_LOCUS14498</name>
</gene>
<evidence type="ECO:0000256" key="1">
    <source>
        <dbReference type="SAM" id="Phobius"/>
    </source>
</evidence>
<keyword evidence="3" id="KW-1185">Reference proteome</keyword>
<proteinExistence type="predicted"/>
<keyword evidence="1" id="KW-0472">Membrane</keyword>
<sequence length="653" mass="74259">MGLGANLWKILSHYSQFYFVSIASVLGTGILGLPVTLSESGFRPFILSFVICYFVQVLTIFFFTEVLQKAYYRNIEQLQENDKDNAPIHLEKHELHTYGSDYDLSSKQGGTHPIIFHFCQAKSQQFVFSQTIEYEKSSIPTIILYVLFILLTLLSFVWIYISYSDISKLKRKRLATVFFYSLVLTKFRDHERSKMVTQTLKRLLSIGLFILNNDPSNVPLMTNDDDDDDGDNVTTSVTNTKYYIKSSYKADIIKRCLPNLHSLGELLLPCFLRQVFTGTVLLALLCILISYALAGSQAFTALFNIPYIKMIPIFCWTWTFVVVFLHSFIQPIISILTFLKGTLFTATVIVTLLVGLKIQNPVKSDYSAIGDSFLMSTIALGGLMNVMPMMFAKLKQTREEIIGFNVSVFLGLTTCVILNILWCWSILAVVPQSSTCLSTNINDSVHIVFNLMNDSQIHGQCIQSPSLKKSALNGEISTVPLTQILENGEFSYFQYVSFIVQLFIITSISVSFMTMGSALHHTIKGVVDSYWNPTLEAETSLRKYGSIFEYITVRRIAQWIASLLIFSIVFGIAMSNPKGFKLILEQAASLFQNVEVGLFLSIMIYKVSTREYNHYILPFQLPSWSHYLKGIIPVYFLFAVFYDIYHIVRTYLK</sequence>
<dbReference type="AlphaFoldDB" id="A0A814IL62"/>
<feature type="transmembrane region" description="Helical" evidence="1">
    <location>
        <begin position="492"/>
        <end position="514"/>
    </location>
</feature>
<name>A0A814IL62_ADIRI</name>
<keyword evidence="1" id="KW-1133">Transmembrane helix</keyword>
<feature type="transmembrane region" description="Helical" evidence="1">
    <location>
        <begin position="404"/>
        <end position="427"/>
    </location>
</feature>
<protein>
    <recommendedName>
        <fullName evidence="4">Amino acid transporter transmembrane domain-containing protein</fullName>
    </recommendedName>
</protein>
<keyword evidence="1" id="KW-0812">Transmembrane</keyword>
<feature type="transmembrane region" description="Helical" evidence="1">
    <location>
        <begin position="142"/>
        <end position="163"/>
    </location>
</feature>
<evidence type="ECO:0000313" key="3">
    <source>
        <dbReference type="Proteomes" id="UP000663828"/>
    </source>
</evidence>
<feature type="transmembrane region" description="Helical" evidence="1">
    <location>
        <begin position="275"/>
        <end position="294"/>
    </location>
</feature>
<evidence type="ECO:0000313" key="2">
    <source>
        <dbReference type="EMBL" id="CAF1026106.1"/>
    </source>
</evidence>
<feature type="transmembrane region" description="Helical" evidence="1">
    <location>
        <begin position="626"/>
        <end position="648"/>
    </location>
</feature>
<reference evidence="2" key="1">
    <citation type="submission" date="2021-02" db="EMBL/GenBank/DDBJ databases">
        <authorList>
            <person name="Nowell W R."/>
        </authorList>
    </citation>
    <scope>NUCLEOTIDE SEQUENCE</scope>
</reference>
<feature type="transmembrane region" description="Helical" evidence="1">
    <location>
        <begin position="17"/>
        <end position="37"/>
    </location>
</feature>
<accession>A0A814IL62</accession>
<dbReference type="PANTHER" id="PTHR16189:SF6">
    <property type="entry name" value="AMINO ACID TRANSPORTER TRANSMEMBRANE DOMAIN-CONTAINING PROTEIN"/>
    <property type="match status" value="1"/>
</dbReference>
<dbReference type="Proteomes" id="UP000663828">
    <property type="component" value="Unassembled WGS sequence"/>
</dbReference>
<organism evidence="2 3">
    <name type="scientific">Adineta ricciae</name>
    <name type="common">Rotifer</name>
    <dbReference type="NCBI Taxonomy" id="249248"/>
    <lineage>
        <taxon>Eukaryota</taxon>
        <taxon>Metazoa</taxon>
        <taxon>Spiralia</taxon>
        <taxon>Gnathifera</taxon>
        <taxon>Rotifera</taxon>
        <taxon>Eurotatoria</taxon>
        <taxon>Bdelloidea</taxon>
        <taxon>Adinetida</taxon>
        <taxon>Adinetidae</taxon>
        <taxon>Adineta</taxon>
    </lineage>
</organism>
<feature type="transmembrane region" description="Helical" evidence="1">
    <location>
        <begin position="44"/>
        <end position="63"/>
    </location>
</feature>
<dbReference type="EMBL" id="CAJNOR010000872">
    <property type="protein sequence ID" value="CAF1026106.1"/>
    <property type="molecule type" value="Genomic_DNA"/>
</dbReference>